<evidence type="ECO:0000313" key="4">
    <source>
        <dbReference type="Proteomes" id="UP001300348"/>
    </source>
</evidence>
<evidence type="ECO:0000313" key="1">
    <source>
        <dbReference type="EMBL" id="WNH00652.1"/>
    </source>
</evidence>
<gene>
    <name evidence="2" type="ORF">QL112_005715</name>
    <name evidence="3" type="ORF">QL112_008525</name>
    <name evidence="1" type="ORF">QL112_012280</name>
</gene>
<sequence>MASFEIGTALAESTSDYDVAAEAVLISLIAVLAKQSENANSFIWEIENEVKERLSLNRRQNSLSIAQGILSAVRAKALK</sequence>
<dbReference type="Proteomes" id="UP001300348">
    <property type="component" value="Chromosome"/>
</dbReference>
<evidence type="ECO:0000313" key="3">
    <source>
        <dbReference type="EMBL" id="WNH03704.1"/>
    </source>
</evidence>
<organism evidence="1 4">
    <name type="scientific">Xenorhabdus griffiniae</name>
    <dbReference type="NCBI Taxonomy" id="351672"/>
    <lineage>
        <taxon>Bacteria</taxon>
        <taxon>Pseudomonadati</taxon>
        <taxon>Pseudomonadota</taxon>
        <taxon>Gammaproteobacteria</taxon>
        <taxon>Enterobacterales</taxon>
        <taxon>Morganellaceae</taxon>
        <taxon>Xenorhabdus</taxon>
    </lineage>
</organism>
<dbReference type="EMBL" id="CP133647">
    <property type="protein sequence ID" value="WNH03704.1"/>
    <property type="molecule type" value="Genomic_DNA"/>
</dbReference>
<keyword evidence="4" id="KW-1185">Reference proteome</keyword>
<dbReference type="EMBL" id="CP133647">
    <property type="protein sequence ID" value="WNH03199.1"/>
    <property type="molecule type" value="Genomic_DNA"/>
</dbReference>
<evidence type="ECO:0000313" key="2">
    <source>
        <dbReference type="EMBL" id="WNH03199.1"/>
    </source>
</evidence>
<dbReference type="EMBL" id="CP133647">
    <property type="protein sequence ID" value="WNH00652.1"/>
    <property type="molecule type" value="Genomic_DNA"/>
</dbReference>
<name>A0ABY9XDP0_9GAMM</name>
<accession>A0ABY9XDP0</accession>
<protein>
    <submittedName>
        <fullName evidence="1">Uncharacterized protein</fullName>
    </submittedName>
</protein>
<proteinExistence type="predicted"/>
<reference evidence="1 4" key="1">
    <citation type="journal article" date="2023" name="Access Microbiol">
        <title>The genome of a steinernematid-associated Pseudomonas piscis bacterium encodes the biosynthesis of insect toxins.</title>
        <authorList>
            <person name="Awori R.M."/>
            <person name="Hendre P."/>
            <person name="Amugune N.O."/>
        </authorList>
    </citation>
    <scope>NUCLEOTIDE SEQUENCE [LARGE SCALE GENOMIC DNA]</scope>
    <source>
        <strain evidence="1 4">97</strain>
    </source>
</reference>
<dbReference type="RefSeq" id="WP_189761445.1">
    <property type="nucleotide sequence ID" value="NZ_CAWPOQ010000185.1"/>
</dbReference>
<dbReference type="GeneID" id="88856347"/>